<gene>
    <name evidence="7" type="ORF">MNBD_CHLOROFLEXI01-894</name>
</gene>
<dbReference type="SUPFAM" id="SSF90123">
    <property type="entry name" value="ABC transporter transmembrane region"/>
    <property type="match status" value="1"/>
</dbReference>
<protein>
    <recommendedName>
        <fullName evidence="6">ABC transmembrane type-1 domain-containing protein</fullName>
    </recommendedName>
</protein>
<dbReference type="Gene3D" id="1.20.1560.10">
    <property type="entry name" value="ABC transporter type 1, transmembrane domain"/>
    <property type="match status" value="1"/>
</dbReference>
<feature type="domain" description="ABC transmembrane type-1" evidence="6">
    <location>
        <begin position="35"/>
        <end position="151"/>
    </location>
</feature>
<name>A0A3B0VPA6_9ZZZZ</name>
<keyword evidence="4 5" id="KW-0472">Membrane</keyword>
<dbReference type="EMBL" id="UOEU01000783">
    <property type="protein sequence ID" value="VAW40207.1"/>
    <property type="molecule type" value="Genomic_DNA"/>
</dbReference>
<reference evidence="7" key="1">
    <citation type="submission" date="2018-06" db="EMBL/GenBank/DDBJ databases">
        <authorList>
            <person name="Zhirakovskaya E."/>
        </authorList>
    </citation>
    <scope>NUCLEOTIDE SEQUENCE</scope>
</reference>
<dbReference type="PROSITE" id="PS50929">
    <property type="entry name" value="ABC_TM1F"/>
    <property type="match status" value="1"/>
</dbReference>
<dbReference type="InterPro" id="IPR036640">
    <property type="entry name" value="ABC1_TM_sf"/>
</dbReference>
<accession>A0A3B0VPA6</accession>
<proteinExistence type="predicted"/>
<comment type="subcellular location">
    <subcellularLocation>
        <location evidence="1">Membrane</location>
        <topology evidence="1">Multi-pass membrane protein</topology>
    </subcellularLocation>
</comment>
<evidence type="ECO:0000259" key="6">
    <source>
        <dbReference type="PROSITE" id="PS50929"/>
    </source>
</evidence>
<evidence type="ECO:0000256" key="4">
    <source>
        <dbReference type="ARBA" id="ARBA00023136"/>
    </source>
</evidence>
<evidence type="ECO:0000313" key="7">
    <source>
        <dbReference type="EMBL" id="VAW40207.1"/>
    </source>
</evidence>
<sequence length="151" mass="17728">MSEHYFEEEEFDSEVNGETVRRIFREGMKHWPFMVAFLVCITAVSFIESYFTYLTKRMIDEGIMARDLDALRSLAIQYGAWFLIFALFVFGFIVAAGYLGHLVQYDLRKQMFDHLQKLSLSYYNRTPNGWIMSRVTSDAERVGDLVSWGFL</sequence>
<evidence type="ECO:0000256" key="2">
    <source>
        <dbReference type="ARBA" id="ARBA00022692"/>
    </source>
</evidence>
<dbReference type="GO" id="GO:0005524">
    <property type="term" value="F:ATP binding"/>
    <property type="evidence" value="ECO:0007669"/>
    <property type="project" value="InterPro"/>
</dbReference>
<dbReference type="InterPro" id="IPR011527">
    <property type="entry name" value="ABC1_TM_dom"/>
</dbReference>
<keyword evidence="2 5" id="KW-0812">Transmembrane</keyword>
<dbReference type="PANTHER" id="PTHR43394">
    <property type="entry name" value="ATP-DEPENDENT PERMEASE MDL1, MITOCHONDRIAL"/>
    <property type="match status" value="1"/>
</dbReference>
<feature type="non-terminal residue" evidence="7">
    <location>
        <position position="151"/>
    </location>
</feature>
<dbReference type="GO" id="GO:0015421">
    <property type="term" value="F:ABC-type oligopeptide transporter activity"/>
    <property type="evidence" value="ECO:0007669"/>
    <property type="project" value="TreeGrafter"/>
</dbReference>
<keyword evidence="3 5" id="KW-1133">Transmembrane helix</keyword>
<organism evidence="7">
    <name type="scientific">hydrothermal vent metagenome</name>
    <dbReference type="NCBI Taxonomy" id="652676"/>
    <lineage>
        <taxon>unclassified sequences</taxon>
        <taxon>metagenomes</taxon>
        <taxon>ecological metagenomes</taxon>
    </lineage>
</organism>
<dbReference type="Pfam" id="PF00664">
    <property type="entry name" value="ABC_membrane"/>
    <property type="match status" value="1"/>
</dbReference>
<dbReference type="PANTHER" id="PTHR43394:SF1">
    <property type="entry name" value="ATP-BINDING CASSETTE SUB-FAMILY B MEMBER 10, MITOCHONDRIAL"/>
    <property type="match status" value="1"/>
</dbReference>
<dbReference type="AlphaFoldDB" id="A0A3B0VPA6"/>
<evidence type="ECO:0000256" key="1">
    <source>
        <dbReference type="ARBA" id="ARBA00004141"/>
    </source>
</evidence>
<feature type="transmembrane region" description="Helical" evidence="5">
    <location>
        <begin position="75"/>
        <end position="99"/>
    </location>
</feature>
<dbReference type="GO" id="GO:0016020">
    <property type="term" value="C:membrane"/>
    <property type="evidence" value="ECO:0007669"/>
    <property type="project" value="UniProtKB-SubCell"/>
</dbReference>
<evidence type="ECO:0000256" key="5">
    <source>
        <dbReference type="SAM" id="Phobius"/>
    </source>
</evidence>
<dbReference type="InterPro" id="IPR039421">
    <property type="entry name" value="Type_1_exporter"/>
</dbReference>
<feature type="transmembrane region" description="Helical" evidence="5">
    <location>
        <begin position="31"/>
        <end position="55"/>
    </location>
</feature>
<evidence type="ECO:0000256" key="3">
    <source>
        <dbReference type="ARBA" id="ARBA00022989"/>
    </source>
</evidence>